<sequence>MNYLEINEFCQKFLPDLSGAELAGMLHGLVGHGFVPEAGRWPQQMSDFLANGEPLGQQAEDELEQIIAFTQKDYQPESYSIDLLIPEDDYPIDQRAKALGEWCQGYLTGYGLIKQEKELEGDAKEALRDVSEIAKIDFSVEDEDSEELESAFMTISEHVKMSAQIIFTANQAAPSAPQNNNIH</sequence>
<keyword evidence="3" id="KW-1185">Reference proteome</keyword>
<dbReference type="PANTHER" id="PTHR37528">
    <property type="entry name" value="UPF0149 PROTEIN YGFB"/>
    <property type="match status" value="1"/>
</dbReference>
<gene>
    <name evidence="2" type="ORF">CW740_11565</name>
</gene>
<accession>A0A2K9AQF2</accession>
<comment type="similarity">
    <text evidence="1">Belongs to the UPF0149 family.</text>
</comment>
<dbReference type="PANTHER" id="PTHR37528:SF1">
    <property type="entry name" value="UPF0149 PROTEIN YGFB"/>
    <property type="match status" value="1"/>
</dbReference>
<dbReference type="EMBL" id="CP025120">
    <property type="protein sequence ID" value="AUD79852.1"/>
    <property type="molecule type" value="Genomic_DNA"/>
</dbReference>
<dbReference type="InterPro" id="IPR036255">
    <property type="entry name" value="YgfB-like_sf"/>
</dbReference>
<name>A0A2K9AQF2_9GAMM</name>
<evidence type="ECO:0000313" key="2">
    <source>
        <dbReference type="EMBL" id="AUD79852.1"/>
    </source>
</evidence>
<dbReference type="Gene3D" id="1.20.120.740">
    <property type="entry name" value="YgfB uncharacterised protein family UPF0149, PF03695"/>
    <property type="match status" value="1"/>
</dbReference>
<dbReference type="InterPro" id="IPR011978">
    <property type="entry name" value="YgfB-like"/>
</dbReference>
<dbReference type="RefSeq" id="WP_106647644.1">
    <property type="nucleotide sequence ID" value="NZ_BMGO01000001.1"/>
</dbReference>
<evidence type="ECO:0000313" key="3">
    <source>
        <dbReference type="Proteomes" id="UP000232693"/>
    </source>
</evidence>
<organism evidence="2 3">
    <name type="scientific">Kangiella profundi</name>
    <dbReference type="NCBI Taxonomy" id="1561924"/>
    <lineage>
        <taxon>Bacteria</taxon>
        <taxon>Pseudomonadati</taxon>
        <taxon>Pseudomonadota</taxon>
        <taxon>Gammaproteobacteria</taxon>
        <taxon>Kangiellales</taxon>
        <taxon>Kangiellaceae</taxon>
        <taxon>Kangiella</taxon>
    </lineage>
</organism>
<proteinExistence type="inferred from homology"/>
<dbReference type="Pfam" id="PF03695">
    <property type="entry name" value="UPF0149"/>
    <property type="match status" value="1"/>
</dbReference>
<dbReference type="AlphaFoldDB" id="A0A2K9AQF2"/>
<evidence type="ECO:0000256" key="1">
    <source>
        <dbReference type="ARBA" id="ARBA00038308"/>
    </source>
</evidence>
<dbReference type="SUPFAM" id="SSF101327">
    <property type="entry name" value="YgfB-like"/>
    <property type="match status" value="1"/>
</dbReference>
<protein>
    <submittedName>
        <fullName evidence="2">Uncharacterized protein</fullName>
    </submittedName>
</protein>
<dbReference type="GO" id="GO:0005829">
    <property type="term" value="C:cytosol"/>
    <property type="evidence" value="ECO:0007669"/>
    <property type="project" value="TreeGrafter"/>
</dbReference>
<dbReference type="Proteomes" id="UP000232693">
    <property type="component" value="Chromosome"/>
</dbReference>
<dbReference type="OrthoDB" id="9783391at2"/>
<reference evidence="2 3" key="1">
    <citation type="submission" date="2017-12" db="EMBL/GenBank/DDBJ databases">
        <title>Kangiella profundi FT102 completed genome.</title>
        <authorList>
            <person name="Xu J."/>
            <person name="Wang J."/>
            <person name="Lu Y."/>
        </authorList>
    </citation>
    <scope>NUCLEOTIDE SEQUENCE [LARGE SCALE GENOMIC DNA]</scope>
    <source>
        <strain evidence="2 3">FT102</strain>
    </source>
</reference>
<dbReference type="KEGG" id="kpd:CW740_11565"/>